<dbReference type="GO" id="GO:0005739">
    <property type="term" value="C:mitochondrion"/>
    <property type="evidence" value="ECO:0007669"/>
    <property type="project" value="UniProtKB-SubCell"/>
</dbReference>
<dbReference type="OMA" id="EPHSWIH"/>
<keyword evidence="9" id="KW-0131">Cell cycle</keyword>
<proteinExistence type="inferred from homology"/>
<dbReference type="InterPro" id="IPR018472">
    <property type="entry name" value="Ribosomal_mL64"/>
</dbReference>
<evidence type="ECO:0000256" key="6">
    <source>
        <dbReference type="ARBA" id="ARBA00023128"/>
    </source>
</evidence>
<sequence length="250" mass="28076">MTGVLHRQTLRWVELRKLNARSKSTSHLSNASVAQAALASEGEAQNGDTLLPHSASSSDLLTKNISGLRARHVALAEGRLAPVSYEWEKERWAKRERFGRYGLASGVSVSELWPTVEEVQEESALGLYTSYSEALKRSQIAQEKAKTAISARLEKLAKNEANYATVLAKFEASNVKAEKEKSEKEEKLERRIREIQEYFGYWIDPKDPRFEVMLAQKEADEKKAEKLARRQAAEKKKIAAVVGESNETAK</sequence>
<dbReference type="GO" id="GO:0005840">
    <property type="term" value="C:ribosome"/>
    <property type="evidence" value="ECO:0007669"/>
    <property type="project" value="UniProtKB-KW"/>
</dbReference>
<comment type="caution">
    <text evidence="15">The sequence shown here is derived from an EMBL/GenBank/DDBJ whole genome shotgun (WGS) entry which is preliminary data.</text>
</comment>
<evidence type="ECO:0000256" key="13">
    <source>
        <dbReference type="ARBA" id="ARBA00060144"/>
    </source>
</evidence>
<dbReference type="PANTHER" id="PTHR31761">
    <property type="entry name" value="GROWTH ARREST AND DNA DAMAGE-INDUCIBLE PROTEINS-INTERACTING PROTEIN 1 GADD45GIP1"/>
    <property type="match status" value="1"/>
</dbReference>
<evidence type="ECO:0000256" key="2">
    <source>
        <dbReference type="ARBA" id="ARBA00004173"/>
    </source>
</evidence>
<evidence type="ECO:0000256" key="7">
    <source>
        <dbReference type="ARBA" id="ARBA00023242"/>
    </source>
</evidence>
<dbReference type="InterPro" id="IPR043035">
    <property type="entry name" value="Ribosomal_mL64_sf"/>
</dbReference>
<comment type="subcellular location">
    <subcellularLocation>
        <location evidence="2">Mitochondrion</location>
    </subcellularLocation>
    <subcellularLocation>
        <location evidence="1">Nucleus</location>
    </subcellularLocation>
</comment>
<dbReference type="OrthoDB" id="1378at2759"/>
<dbReference type="AlphaFoldDB" id="A0A0B2VC77"/>
<comment type="function">
    <text evidence="13">Acts as a negative regulator of G1 to S cell cycle phase progression by inhibiting cyclin-dependent kinases. Inhibitory effects are additive with GADD45 proteins but also occur in the absence of GADD45 proteins. Acts as a repressor of the orphan nuclear receptor NR4A1 by inhibiting AB domain-mediated transcriptional activity. May be involved in the hormone-mediated regulation of NR4A1 transcriptional activity. May play a role in mitochondrial protein synthesis.</text>
</comment>
<dbReference type="PANTHER" id="PTHR31761:SF1">
    <property type="entry name" value="LARGE RIBOSOMAL SUBUNIT PROTEIN ML64"/>
    <property type="match status" value="1"/>
</dbReference>
<keyword evidence="8" id="KW-0687">Ribonucleoprotein</keyword>
<protein>
    <recommendedName>
        <fullName evidence="11">Large ribosomal subunit protein mL64</fullName>
    </recommendedName>
    <alternativeName>
        <fullName evidence="10">39S ribosomal protein L59, mitochondrial</fullName>
    </alternativeName>
    <alternativeName>
        <fullName evidence="12">Growth arrest and DNA damage-inducible proteins-interacting protein 1</fullName>
    </alternativeName>
</protein>
<keyword evidence="4" id="KW-0689">Ribosomal protein</keyword>
<keyword evidence="6" id="KW-0496">Mitochondrion</keyword>
<accession>A0A0B2VC77</accession>
<keyword evidence="7" id="KW-0539">Nucleus</keyword>
<evidence type="ECO:0000256" key="12">
    <source>
        <dbReference type="ARBA" id="ARBA00035485"/>
    </source>
</evidence>
<evidence type="ECO:0000256" key="8">
    <source>
        <dbReference type="ARBA" id="ARBA00023274"/>
    </source>
</evidence>
<evidence type="ECO:0000256" key="4">
    <source>
        <dbReference type="ARBA" id="ARBA00022980"/>
    </source>
</evidence>
<evidence type="ECO:0000313" key="16">
    <source>
        <dbReference type="Proteomes" id="UP000031036"/>
    </source>
</evidence>
<dbReference type="Gene3D" id="6.10.280.120">
    <property type="entry name" value="Growth arrest and DNA-damage-inducible proteins-interacting protein 1"/>
    <property type="match status" value="1"/>
</dbReference>
<dbReference type="Pfam" id="PF10147">
    <property type="entry name" value="CR6_interact"/>
    <property type="match status" value="1"/>
</dbReference>
<comment type="similarity">
    <text evidence="3">Belongs to the mitochondrion-specific ribosomal protein mL64 family.</text>
</comment>
<evidence type="ECO:0000256" key="3">
    <source>
        <dbReference type="ARBA" id="ARBA00005421"/>
    </source>
</evidence>
<feature type="coiled-coil region" evidence="14">
    <location>
        <begin position="167"/>
        <end position="236"/>
    </location>
</feature>
<evidence type="ECO:0000256" key="14">
    <source>
        <dbReference type="SAM" id="Coils"/>
    </source>
</evidence>
<reference evidence="15 16" key="1">
    <citation type="submission" date="2014-11" db="EMBL/GenBank/DDBJ databases">
        <title>Genetic blueprint of the zoonotic pathogen Toxocara canis.</title>
        <authorList>
            <person name="Zhu X.-Q."/>
            <person name="Korhonen P.K."/>
            <person name="Cai H."/>
            <person name="Young N.D."/>
            <person name="Nejsum P."/>
            <person name="von Samson-Himmelstjerna G."/>
            <person name="Boag P.R."/>
            <person name="Tan P."/>
            <person name="Li Q."/>
            <person name="Min J."/>
            <person name="Yang Y."/>
            <person name="Wang X."/>
            <person name="Fang X."/>
            <person name="Hall R.S."/>
            <person name="Hofmann A."/>
            <person name="Sternberg P.W."/>
            <person name="Jex A.R."/>
            <person name="Gasser R.B."/>
        </authorList>
    </citation>
    <scope>NUCLEOTIDE SEQUENCE [LARGE SCALE GENOMIC DNA]</scope>
    <source>
        <strain evidence="15">PN_DK_2014</strain>
    </source>
</reference>
<gene>
    <name evidence="15" type="primary">Gadd45gip1</name>
    <name evidence="15" type="ORF">Tcan_11178</name>
</gene>
<keyword evidence="5 14" id="KW-0175">Coiled coil</keyword>
<evidence type="ECO:0000256" key="5">
    <source>
        <dbReference type="ARBA" id="ARBA00023054"/>
    </source>
</evidence>
<evidence type="ECO:0000256" key="9">
    <source>
        <dbReference type="ARBA" id="ARBA00023306"/>
    </source>
</evidence>
<name>A0A0B2VC77_TOXCA</name>
<dbReference type="Proteomes" id="UP000031036">
    <property type="component" value="Unassembled WGS sequence"/>
</dbReference>
<dbReference type="GO" id="GO:1990904">
    <property type="term" value="C:ribonucleoprotein complex"/>
    <property type="evidence" value="ECO:0007669"/>
    <property type="project" value="UniProtKB-KW"/>
</dbReference>
<evidence type="ECO:0000256" key="1">
    <source>
        <dbReference type="ARBA" id="ARBA00004123"/>
    </source>
</evidence>
<dbReference type="EMBL" id="JPKZ01001948">
    <property type="protein sequence ID" value="KHN79074.1"/>
    <property type="molecule type" value="Genomic_DNA"/>
</dbReference>
<evidence type="ECO:0000256" key="10">
    <source>
        <dbReference type="ARBA" id="ARBA00030700"/>
    </source>
</evidence>
<dbReference type="GO" id="GO:0005634">
    <property type="term" value="C:nucleus"/>
    <property type="evidence" value="ECO:0007669"/>
    <property type="project" value="UniProtKB-SubCell"/>
</dbReference>
<evidence type="ECO:0000313" key="15">
    <source>
        <dbReference type="EMBL" id="KHN79074.1"/>
    </source>
</evidence>
<organism evidence="15 16">
    <name type="scientific">Toxocara canis</name>
    <name type="common">Canine roundworm</name>
    <dbReference type="NCBI Taxonomy" id="6265"/>
    <lineage>
        <taxon>Eukaryota</taxon>
        <taxon>Metazoa</taxon>
        <taxon>Ecdysozoa</taxon>
        <taxon>Nematoda</taxon>
        <taxon>Chromadorea</taxon>
        <taxon>Rhabditida</taxon>
        <taxon>Spirurina</taxon>
        <taxon>Ascaridomorpha</taxon>
        <taxon>Ascaridoidea</taxon>
        <taxon>Toxocaridae</taxon>
        <taxon>Toxocara</taxon>
    </lineage>
</organism>
<keyword evidence="16" id="KW-1185">Reference proteome</keyword>
<evidence type="ECO:0000256" key="11">
    <source>
        <dbReference type="ARBA" id="ARBA00035184"/>
    </source>
</evidence>
<dbReference type="STRING" id="6265.A0A0B2VC77"/>